<proteinExistence type="inferred from homology"/>
<dbReference type="PROSITE" id="PS51257">
    <property type="entry name" value="PROKAR_LIPOPROTEIN"/>
    <property type="match status" value="1"/>
</dbReference>
<feature type="domain" description="Fe/B12 periplasmic-binding" evidence="2">
    <location>
        <begin position="60"/>
        <end position="336"/>
    </location>
</feature>
<accession>A0A923J0T9</accession>
<reference evidence="3 4" key="1">
    <citation type="submission" date="2020-04" db="EMBL/GenBank/DDBJ databases">
        <title>Genomic insights into acetone-butanol-ethanol (ABE) fermentation by sequencing solventogenic clostridia strains.</title>
        <authorList>
            <person name="Brown S."/>
        </authorList>
    </citation>
    <scope>NUCLEOTIDE SEQUENCE [LARGE SCALE GENOMIC DNA]</scope>
    <source>
        <strain evidence="3 4">DJ011</strain>
    </source>
</reference>
<dbReference type="AlphaFoldDB" id="A0A923J0T9"/>
<evidence type="ECO:0000313" key="3">
    <source>
        <dbReference type="EMBL" id="MBC2397075.1"/>
    </source>
</evidence>
<dbReference type="InterPro" id="IPR002491">
    <property type="entry name" value="ABC_transptr_periplasmic_BD"/>
</dbReference>
<dbReference type="Pfam" id="PF01497">
    <property type="entry name" value="Peripla_BP_2"/>
    <property type="match status" value="1"/>
</dbReference>
<dbReference type="PANTHER" id="PTHR30535">
    <property type="entry name" value="VITAMIN B12-BINDING PROTEIN"/>
    <property type="match status" value="1"/>
</dbReference>
<dbReference type="PANTHER" id="PTHR30535:SF34">
    <property type="entry name" value="MOLYBDATE-BINDING PROTEIN MOLA"/>
    <property type="match status" value="1"/>
</dbReference>
<dbReference type="GO" id="GO:0071281">
    <property type="term" value="P:cellular response to iron ion"/>
    <property type="evidence" value="ECO:0007669"/>
    <property type="project" value="TreeGrafter"/>
</dbReference>
<dbReference type="PROSITE" id="PS50983">
    <property type="entry name" value="FE_B12_PBP"/>
    <property type="match status" value="1"/>
</dbReference>
<sequence>MKRKLIVFLTSIMLIMVFFIGCANKESENIKKDEPVKKSEASITKDMAGREIKLPEKIERVYATNPAGTIIVYTLVPDKLTGWNVKLAEEEKKFMPEKYRNLPVVGGWYGKDTTGNAETILKAKPDIIIHVASINDKEKSTADRIQQQLNVPVIMADTSLLNSDKTYEFLGKILKEEEKAKKLGDYCKKTINDVKDKVSKIGQDKRVKVYYAEGLNGLQTEPKGSVRNEVLDIAGGENVIKSATNKSSYGNSKISLEQLIALNPEVIITRASINDGKINSAYDNIIKNKDWQSIKAIKDKRVYQIPQVPFNWFDRPPSVNRIIGIKWIYGLLYENSAMNIGKEVKEFYKEFYHYELTDKEVEEILNKAK</sequence>
<keyword evidence="4" id="KW-1185">Reference proteome</keyword>
<name>A0A923J0T9_CLOTT</name>
<dbReference type="Gene3D" id="3.40.50.1980">
    <property type="entry name" value="Nitrogenase molybdenum iron protein domain"/>
    <property type="match status" value="2"/>
</dbReference>
<evidence type="ECO:0000313" key="4">
    <source>
        <dbReference type="Proteomes" id="UP000563151"/>
    </source>
</evidence>
<evidence type="ECO:0000256" key="1">
    <source>
        <dbReference type="ARBA" id="ARBA00008814"/>
    </source>
</evidence>
<protein>
    <submittedName>
        <fullName evidence="3">ABC transporter substrate-binding protein</fullName>
    </submittedName>
</protein>
<dbReference type="Gene3D" id="1.20.58.2180">
    <property type="match status" value="1"/>
</dbReference>
<dbReference type="RefSeq" id="WP_173680494.1">
    <property type="nucleotide sequence ID" value="NZ_JAAZWO010000004.1"/>
</dbReference>
<comment type="similarity">
    <text evidence="1">Belongs to the bacterial solute-binding protein 8 family.</text>
</comment>
<dbReference type="InterPro" id="IPR050902">
    <property type="entry name" value="ABC_Transporter_SBP"/>
</dbReference>
<comment type="caution">
    <text evidence="3">The sequence shown here is derived from an EMBL/GenBank/DDBJ whole genome shotgun (WGS) entry which is preliminary data.</text>
</comment>
<dbReference type="SUPFAM" id="SSF53807">
    <property type="entry name" value="Helical backbone' metal receptor"/>
    <property type="match status" value="1"/>
</dbReference>
<dbReference type="EMBL" id="JAAZWO010000004">
    <property type="protein sequence ID" value="MBC2397075.1"/>
    <property type="molecule type" value="Genomic_DNA"/>
</dbReference>
<dbReference type="Proteomes" id="UP000563151">
    <property type="component" value="Unassembled WGS sequence"/>
</dbReference>
<gene>
    <name evidence="3" type="ORF">HGG79_04665</name>
</gene>
<organism evidence="3 4">
    <name type="scientific">Clostridium tetanomorphum</name>
    <dbReference type="NCBI Taxonomy" id="1553"/>
    <lineage>
        <taxon>Bacteria</taxon>
        <taxon>Bacillati</taxon>
        <taxon>Bacillota</taxon>
        <taxon>Clostridia</taxon>
        <taxon>Eubacteriales</taxon>
        <taxon>Clostridiaceae</taxon>
        <taxon>Clostridium</taxon>
    </lineage>
</organism>
<evidence type="ECO:0000259" key="2">
    <source>
        <dbReference type="PROSITE" id="PS50983"/>
    </source>
</evidence>